<evidence type="ECO:0000259" key="4">
    <source>
        <dbReference type="Pfam" id="PF01397"/>
    </source>
</evidence>
<dbReference type="FunFam" id="1.50.10.130:FF:000001">
    <property type="entry name" value="Isoprene synthase, chloroplastic"/>
    <property type="match status" value="1"/>
</dbReference>
<dbReference type="SMR" id="F6HN28"/>
<evidence type="ECO:0000256" key="1">
    <source>
        <dbReference type="ARBA" id="ARBA00022723"/>
    </source>
</evidence>
<reference evidence="7" key="1">
    <citation type="journal article" date="2007" name="Nature">
        <title>The grapevine genome sequence suggests ancestral hexaploidization in major angiosperm phyla.</title>
        <authorList>
            <consortium name="The French-Italian Public Consortium for Grapevine Genome Characterization."/>
            <person name="Jaillon O."/>
            <person name="Aury J.-M."/>
            <person name="Noel B."/>
            <person name="Policriti A."/>
            <person name="Clepet C."/>
            <person name="Casagrande A."/>
            <person name="Choisne N."/>
            <person name="Aubourg S."/>
            <person name="Vitulo N."/>
            <person name="Jubin C."/>
            <person name="Vezzi A."/>
            <person name="Legeai F."/>
            <person name="Hugueney P."/>
            <person name="Dasilva C."/>
            <person name="Horner D."/>
            <person name="Mica E."/>
            <person name="Jublot D."/>
            <person name="Poulain J."/>
            <person name="Bruyere C."/>
            <person name="Billault A."/>
            <person name="Segurens B."/>
            <person name="Gouyvenoux M."/>
            <person name="Ugarte E."/>
            <person name="Cattonaro F."/>
            <person name="Anthouard V."/>
            <person name="Vico V."/>
            <person name="Del Fabbro C."/>
            <person name="Alaux M."/>
            <person name="Di Gaspero G."/>
            <person name="Dumas V."/>
            <person name="Felice N."/>
            <person name="Paillard S."/>
            <person name="Juman I."/>
            <person name="Moroldo M."/>
            <person name="Scalabrin S."/>
            <person name="Canaguier A."/>
            <person name="Le Clainche I."/>
            <person name="Malacrida G."/>
            <person name="Durand E."/>
            <person name="Pesole G."/>
            <person name="Laucou V."/>
            <person name="Chatelet P."/>
            <person name="Merdinoglu D."/>
            <person name="Delledonne M."/>
            <person name="Pezzotti M."/>
            <person name="Lecharny A."/>
            <person name="Scarpelli C."/>
            <person name="Artiguenave F."/>
            <person name="Pe M.E."/>
            <person name="Valle G."/>
            <person name="Morgante M."/>
            <person name="Caboche M."/>
            <person name="Adam-Blondon A.-F."/>
            <person name="Weissenbach J."/>
            <person name="Quetier F."/>
            <person name="Wincker P."/>
        </authorList>
    </citation>
    <scope>NUCLEOTIDE SEQUENCE [LARGE SCALE GENOMIC DNA]</scope>
    <source>
        <strain evidence="7">cv. Pinot noir / PN40024</strain>
    </source>
</reference>
<dbReference type="Pfam" id="PF01397">
    <property type="entry name" value="Terpene_synth"/>
    <property type="match status" value="2"/>
</dbReference>
<feature type="domain" description="Terpene synthase N-terminal" evidence="4">
    <location>
        <begin position="20"/>
        <end position="195"/>
    </location>
</feature>
<keyword evidence="7" id="KW-1185">Reference proteome</keyword>
<proteinExistence type="predicted"/>
<evidence type="ECO:0000256" key="3">
    <source>
        <dbReference type="ARBA" id="ARBA00023239"/>
    </source>
</evidence>
<dbReference type="SFLD" id="SFLDS00005">
    <property type="entry name" value="Isoprenoid_Synthase_Type_I"/>
    <property type="match status" value="1"/>
</dbReference>
<evidence type="ECO:0000313" key="6">
    <source>
        <dbReference type="EMBL" id="CCB56083.1"/>
    </source>
</evidence>
<dbReference type="PaxDb" id="29760-VIT_18s0001g05520.t01"/>
<evidence type="ECO:0000313" key="7">
    <source>
        <dbReference type="Proteomes" id="UP000009183"/>
    </source>
</evidence>
<dbReference type="InterPro" id="IPR008930">
    <property type="entry name" value="Terpenoid_cyclase/PrenylTrfase"/>
</dbReference>
<dbReference type="InterPro" id="IPR036965">
    <property type="entry name" value="Terpene_synth_N_sf"/>
</dbReference>
<dbReference type="SFLD" id="SFLDG01014">
    <property type="entry name" value="Terpene_Cyclase_Like_1_N-term"/>
    <property type="match status" value="1"/>
</dbReference>
<feature type="domain" description="Terpene synthase N-terminal" evidence="4">
    <location>
        <begin position="496"/>
        <end position="565"/>
    </location>
</feature>
<keyword evidence="1" id="KW-0479">Metal-binding</keyword>
<dbReference type="PANTHER" id="PTHR31225:SF241">
    <property type="entry name" value="TERPENE SYNTHASE FAMILY, METAL-BINDING DOMAIN PROTEIN"/>
    <property type="match status" value="1"/>
</dbReference>
<gene>
    <name evidence="6" type="ordered locus">VIT_18s0001g05520</name>
</gene>
<dbReference type="InParanoid" id="F6HN28"/>
<dbReference type="InterPro" id="IPR034741">
    <property type="entry name" value="Terpene_cyclase-like_1_C"/>
</dbReference>
<dbReference type="SUPFAM" id="SSF48576">
    <property type="entry name" value="Terpenoid synthases"/>
    <property type="match status" value="2"/>
</dbReference>
<dbReference type="CDD" id="cd00684">
    <property type="entry name" value="Terpene_cyclase_plant_C1"/>
    <property type="match status" value="1"/>
</dbReference>
<dbReference type="GO" id="GO:0010333">
    <property type="term" value="F:terpene synthase activity"/>
    <property type="evidence" value="ECO:0000318"/>
    <property type="project" value="GO_Central"/>
</dbReference>
<evidence type="ECO:0000259" key="5">
    <source>
        <dbReference type="Pfam" id="PF03936"/>
    </source>
</evidence>
<organism evidence="6 7">
    <name type="scientific">Vitis vinifera</name>
    <name type="common">Grape</name>
    <dbReference type="NCBI Taxonomy" id="29760"/>
    <lineage>
        <taxon>Eukaryota</taxon>
        <taxon>Viridiplantae</taxon>
        <taxon>Streptophyta</taxon>
        <taxon>Embryophyta</taxon>
        <taxon>Tracheophyta</taxon>
        <taxon>Spermatophyta</taxon>
        <taxon>Magnoliopsida</taxon>
        <taxon>eudicotyledons</taxon>
        <taxon>Gunneridae</taxon>
        <taxon>Pentapetalae</taxon>
        <taxon>rosids</taxon>
        <taxon>Vitales</taxon>
        <taxon>Vitaceae</taxon>
        <taxon>Viteae</taxon>
        <taxon>Vitis</taxon>
    </lineage>
</organism>
<dbReference type="InterPro" id="IPR001906">
    <property type="entry name" value="Terpene_synth_N"/>
</dbReference>
<dbReference type="Gene3D" id="1.10.600.10">
    <property type="entry name" value="Farnesyl Diphosphate Synthase"/>
    <property type="match status" value="2"/>
</dbReference>
<keyword evidence="2" id="KW-0460">Magnesium</keyword>
<dbReference type="Gene3D" id="1.50.10.130">
    <property type="entry name" value="Terpene synthase, N-terminal domain"/>
    <property type="match status" value="3"/>
</dbReference>
<dbReference type="InterPro" id="IPR044814">
    <property type="entry name" value="Terpene_cyclase_plant_C1"/>
</dbReference>
<dbReference type="Pfam" id="PF03936">
    <property type="entry name" value="Terpene_synth_C"/>
    <property type="match status" value="2"/>
</dbReference>
<feature type="domain" description="Terpene synthase metal-binding" evidence="5">
    <location>
        <begin position="622"/>
        <end position="697"/>
    </location>
</feature>
<evidence type="ECO:0000256" key="2">
    <source>
        <dbReference type="ARBA" id="ARBA00022842"/>
    </source>
</evidence>
<dbReference type="Proteomes" id="UP000009183">
    <property type="component" value="Chromosome 18, unordered"/>
</dbReference>
<dbReference type="STRING" id="29760.F6HN28"/>
<keyword evidence="3" id="KW-0456">Lyase</keyword>
<dbReference type="SFLD" id="SFLDG01019">
    <property type="entry name" value="Terpene_Cyclase_Like_1_C_Termi"/>
    <property type="match status" value="1"/>
</dbReference>
<protein>
    <recommendedName>
        <fullName evidence="8">Valencene synthase</fullName>
    </recommendedName>
</protein>
<dbReference type="AlphaFoldDB" id="F6HN28"/>
<sequence length="703" mass="82048">MSSHLSAEVKRPVVSFRSSIWGNRFINYTPDDEITRAYNQQRVEDLKEEVKRELMVAAGKPSQHLNFIDAVQRLGMAYHFEEEIEEAIGHIYDNYHHSDDKYDDLCNVSLRFRLLRQQGYNISCDIFERFKDENGSFKECLNNDVEGMLGLYEAAHLRVQEEDILDEALAFTTAHLESLVEDLDYPLAAQATQALYRPIRKGLERLEARPHISIYQDEASHSKALLELAKLDFNLLQSLYKKELSYITRWWKDLDFSSKLPFVRDRVVETYLWIVAECFEPQYSYARRIQTKLLVLITVIDDVYDAYGTLEELELFTEAIERWDNNSIDSLPEYMKPCYQAVLDVYKEIEEKENEERPYCVHYAKKAVRSVRAYFNEGKWLHAEYVPTMEEYMGVALVSSDVPMFTIISFVGMGMMATKEAFDWVLNGPKIVRACSTIITLAYNQQRIEDLKEEVRRELMAAAGKPSQQLNFIDAVQRLGVAYHFEEEIEEALGHTFKRFTDENGSFKECLIKDVEGMLGLYEAAHLRVQEEDILDEAIAFTTTHLRSLVEHLDCPLAAPVNRALYRPIRKCLERLEARPYITMYQDEASHSKDLLELAKLDFNQLQSLYKKELSHITRWWKDLDFSSKLPFFRDRAVETYLWIAVACFEPQYSYARRIQAKLLAIATVIDDMYDAYGTPEELELFTEAIERYDIKILHLRGG</sequence>
<dbReference type="PANTHER" id="PTHR31225">
    <property type="entry name" value="OS04G0344100 PROTEIN-RELATED"/>
    <property type="match status" value="1"/>
</dbReference>
<dbReference type="GO" id="GO:0000287">
    <property type="term" value="F:magnesium ion binding"/>
    <property type="evidence" value="ECO:0007669"/>
    <property type="project" value="InterPro"/>
</dbReference>
<accession>F6HN28</accession>
<dbReference type="eggNOG" id="ENOG502QUCN">
    <property type="taxonomic scope" value="Eukaryota"/>
</dbReference>
<dbReference type="InterPro" id="IPR005630">
    <property type="entry name" value="Terpene_synthase_metal-bd"/>
</dbReference>
<name>F6HN28_VITVI</name>
<dbReference type="FunCoup" id="F6HN28">
    <property type="interactions" value="44"/>
</dbReference>
<dbReference type="GO" id="GO:0016102">
    <property type="term" value="P:diterpenoid biosynthetic process"/>
    <property type="evidence" value="ECO:0007669"/>
    <property type="project" value="InterPro"/>
</dbReference>
<dbReference type="SUPFAM" id="SSF48239">
    <property type="entry name" value="Terpenoid cyclases/Protein prenyltransferases"/>
    <property type="match status" value="2"/>
</dbReference>
<dbReference type="GO" id="GO:0046246">
    <property type="term" value="P:terpene biosynthetic process"/>
    <property type="evidence" value="ECO:0000318"/>
    <property type="project" value="GO_Central"/>
</dbReference>
<feature type="domain" description="Terpene synthase metal-binding" evidence="5">
    <location>
        <begin position="252"/>
        <end position="453"/>
    </location>
</feature>
<dbReference type="InterPro" id="IPR008949">
    <property type="entry name" value="Isoprenoid_synthase_dom_sf"/>
</dbReference>
<dbReference type="InterPro" id="IPR050148">
    <property type="entry name" value="Terpene_synthase-like"/>
</dbReference>
<dbReference type="HOGENOM" id="CLU_010849_1_0_1"/>
<dbReference type="EMBL" id="FN595996">
    <property type="protein sequence ID" value="CCB56083.1"/>
    <property type="molecule type" value="Genomic_DNA"/>
</dbReference>
<evidence type="ECO:0008006" key="8">
    <source>
        <dbReference type="Google" id="ProtNLM"/>
    </source>
</evidence>